<dbReference type="STRING" id="164328.H3G6Y4"/>
<dbReference type="Pfam" id="PF00078">
    <property type="entry name" value="RVT_1"/>
    <property type="match status" value="1"/>
</dbReference>
<evidence type="ECO:0000259" key="8">
    <source>
        <dbReference type="Pfam" id="PF00078"/>
    </source>
</evidence>
<dbReference type="EnsemblProtists" id="Phyra48444">
    <property type="protein sequence ID" value="Phyra48444"/>
    <property type="gene ID" value="Phyra48444"/>
</dbReference>
<dbReference type="GO" id="GO:0006508">
    <property type="term" value="P:proteolysis"/>
    <property type="evidence" value="ECO:0007669"/>
    <property type="project" value="UniProtKB-KW"/>
</dbReference>
<dbReference type="InterPro" id="IPR043502">
    <property type="entry name" value="DNA/RNA_pol_sf"/>
</dbReference>
<keyword evidence="6" id="KW-0378">Hydrolase</keyword>
<dbReference type="InterPro" id="IPR043128">
    <property type="entry name" value="Rev_trsase/Diguanyl_cyclase"/>
</dbReference>
<keyword evidence="10" id="KW-1185">Reference proteome</keyword>
<dbReference type="HOGENOM" id="CLU_000384_42_10_1"/>
<dbReference type="GO" id="GO:0008233">
    <property type="term" value="F:peptidase activity"/>
    <property type="evidence" value="ECO:0007669"/>
    <property type="project" value="UniProtKB-KW"/>
</dbReference>
<evidence type="ECO:0000256" key="6">
    <source>
        <dbReference type="ARBA" id="ARBA00022801"/>
    </source>
</evidence>
<evidence type="ECO:0000256" key="5">
    <source>
        <dbReference type="ARBA" id="ARBA00022759"/>
    </source>
</evidence>
<evidence type="ECO:0000256" key="7">
    <source>
        <dbReference type="ARBA" id="ARBA00022918"/>
    </source>
</evidence>
<evidence type="ECO:0000313" key="9">
    <source>
        <dbReference type="EnsemblProtists" id="Phyra48444"/>
    </source>
</evidence>
<dbReference type="InParanoid" id="H3G6Y4"/>
<dbReference type="Gene3D" id="3.30.70.270">
    <property type="match status" value="1"/>
</dbReference>
<dbReference type="InterPro" id="IPR000477">
    <property type="entry name" value="RT_dom"/>
</dbReference>
<sequence length="122" mass="13856">VAKMLQGGVIEKGSGAWGFPVVLVKKKDGSVRFCIDYRMLNAIIKRDVYPLPRIDDTLDRLHGARRFTSLDLHAGYWQVPVVKEDRDKTAFVTRQGLFRFVRMPFGLANAPGTFQRMMDAVL</sequence>
<dbReference type="GO" id="GO:0003964">
    <property type="term" value="F:RNA-directed DNA polymerase activity"/>
    <property type="evidence" value="ECO:0007669"/>
    <property type="project" value="UniProtKB-KW"/>
</dbReference>
<dbReference type="CDD" id="cd01647">
    <property type="entry name" value="RT_LTR"/>
    <property type="match status" value="1"/>
</dbReference>
<keyword evidence="5" id="KW-0255">Endonuclease</keyword>
<keyword evidence="2" id="KW-0808">Transferase</keyword>
<reference evidence="9" key="2">
    <citation type="submission" date="2015-06" db="UniProtKB">
        <authorList>
            <consortium name="EnsemblProtists"/>
        </authorList>
    </citation>
    <scope>IDENTIFICATION</scope>
    <source>
        <strain evidence="9">Pr102</strain>
    </source>
</reference>
<organism evidence="9 10">
    <name type="scientific">Phytophthora ramorum</name>
    <name type="common">Sudden oak death agent</name>
    <dbReference type="NCBI Taxonomy" id="164328"/>
    <lineage>
        <taxon>Eukaryota</taxon>
        <taxon>Sar</taxon>
        <taxon>Stramenopiles</taxon>
        <taxon>Oomycota</taxon>
        <taxon>Peronosporomycetes</taxon>
        <taxon>Peronosporales</taxon>
        <taxon>Peronosporaceae</taxon>
        <taxon>Phytophthora</taxon>
    </lineage>
</organism>
<evidence type="ECO:0000313" key="10">
    <source>
        <dbReference type="Proteomes" id="UP000005238"/>
    </source>
</evidence>
<dbReference type="InterPro" id="IPR053134">
    <property type="entry name" value="RNA-dir_DNA_polymerase"/>
</dbReference>
<evidence type="ECO:0000256" key="1">
    <source>
        <dbReference type="ARBA" id="ARBA00022670"/>
    </source>
</evidence>
<name>H3G6Y4_PHYRM</name>
<dbReference type="Proteomes" id="UP000005238">
    <property type="component" value="Unassembled WGS sequence"/>
</dbReference>
<dbReference type="FunFam" id="3.10.10.10:FF:000007">
    <property type="entry name" value="Retrovirus-related Pol polyprotein from transposon 17.6-like Protein"/>
    <property type="match status" value="1"/>
</dbReference>
<keyword evidence="3" id="KW-0548">Nucleotidyltransferase</keyword>
<keyword evidence="1" id="KW-0645">Protease</keyword>
<evidence type="ECO:0000256" key="3">
    <source>
        <dbReference type="ARBA" id="ARBA00022695"/>
    </source>
</evidence>
<evidence type="ECO:0000256" key="2">
    <source>
        <dbReference type="ARBA" id="ARBA00022679"/>
    </source>
</evidence>
<dbReference type="PANTHER" id="PTHR24559">
    <property type="entry name" value="TRANSPOSON TY3-I GAG-POL POLYPROTEIN"/>
    <property type="match status" value="1"/>
</dbReference>
<dbReference type="EMBL" id="DS566001">
    <property type="status" value="NOT_ANNOTATED_CDS"/>
    <property type="molecule type" value="Genomic_DNA"/>
</dbReference>
<dbReference type="eggNOG" id="KOG0017">
    <property type="taxonomic scope" value="Eukaryota"/>
</dbReference>
<accession>H3G6Y4</accession>
<proteinExistence type="predicted"/>
<dbReference type="SUPFAM" id="SSF56672">
    <property type="entry name" value="DNA/RNA polymerases"/>
    <property type="match status" value="1"/>
</dbReference>
<dbReference type="AlphaFoldDB" id="H3G6Y4"/>
<keyword evidence="4" id="KW-0540">Nuclease</keyword>
<dbReference type="PANTHER" id="PTHR24559:SF444">
    <property type="entry name" value="REVERSE TRANSCRIPTASE DOMAIN-CONTAINING PROTEIN"/>
    <property type="match status" value="1"/>
</dbReference>
<feature type="domain" description="Reverse transcriptase" evidence="8">
    <location>
        <begin position="24"/>
        <end position="121"/>
    </location>
</feature>
<keyword evidence="7" id="KW-0695">RNA-directed DNA polymerase</keyword>
<evidence type="ECO:0000256" key="4">
    <source>
        <dbReference type="ARBA" id="ARBA00022722"/>
    </source>
</evidence>
<reference evidence="10" key="1">
    <citation type="journal article" date="2006" name="Science">
        <title>Phytophthora genome sequences uncover evolutionary origins and mechanisms of pathogenesis.</title>
        <authorList>
            <person name="Tyler B.M."/>
            <person name="Tripathy S."/>
            <person name="Zhang X."/>
            <person name="Dehal P."/>
            <person name="Jiang R.H."/>
            <person name="Aerts A."/>
            <person name="Arredondo F.D."/>
            <person name="Baxter L."/>
            <person name="Bensasson D."/>
            <person name="Beynon J.L."/>
            <person name="Chapman J."/>
            <person name="Damasceno C.M."/>
            <person name="Dorrance A.E."/>
            <person name="Dou D."/>
            <person name="Dickerman A.W."/>
            <person name="Dubchak I.L."/>
            <person name="Garbelotto M."/>
            <person name="Gijzen M."/>
            <person name="Gordon S.G."/>
            <person name="Govers F."/>
            <person name="Grunwald N.J."/>
            <person name="Huang W."/>
            <person name="Ivors K.L."/>
            <person name="Jones R.W."/>
            <person name="Kamoun S."/>
            <person name="Krampis K."/>
            <person name="Lamour K.H."/>
            <person name="Lee M.K."/>
            <person name="McDonald W.H."/>
            <person name="Medina M."/>
            <person name="Meijer H.J."/>
            <person name="Nordberg E.K."/>
            <person name="Maclean D.J."/>
            <person name="Ospina-Giraldo M.D."/>
            <person name="Morris P.F."/>
            <person name="Phuntumart V."/>
            <person name="Putnam N.H."/>
            <person name="Rash S."/>
            <person name="Rose J.K."/>
            <person name="Sakihama Y."/>
            <person name="Salamov A.A."/>
            <person name="Savidor A."/>
            <person name="Scheuring C.F."/>
            <person name="Smith B.M."/>
            <person name="Sobral B.W."/>
            <person name="Terry A."/>
            <person name="Torto-Alalibo T.A."/>
            <person name="Win J."/>
            <person name="Xu Z."/>
            <person name="Zhang H."/>
            <person name="Grigoriev I.V."/>
            <person name="Rokhsar D.S."/>
            <person name="Boore J.L."/>
        </authorList>
    </citation>
    <scope>NUCLEOTIDE SEQUENCE [LARGE SCALE GENOMIC DNA]</scope>
    <source>
        <strain evidence="10">Pr102</strain>
    </source>
</reference>
<protein>
    <recommendedName>
        <fullName evidence="8">Reverse transcriptase domain-containing protein</fullName>
    </recommendedName>
</protein>
<dbReference type="Gene3D" id="3.10.10.10">
    <property type="entry name" value="HIV Type 1 Reverse Transcriptase, subunit A, domain 1"/>
    <property type="match status" value="1"/>
</dbReference>
<dbReference type="GO" id="GO:0004519">
    <property type="term" value="F:endonuclease activity"/>
    <property type="evidence" value="ECO:0007669"/>
    <property type="project" value="UniProtKB-KW"/>
</dbReference>